<dbReference type="Pfam" id="PF00364">
    <property type="entry name" value="Biotin_lipoyl"/>
    <property type="match status" value="1"/>
</dbReference>
<dbReference type="SUPFAM" id="SSF51230">
    <property type="entry name" value="Single hybrid motif"/>
    <property type="match status" value="1"/>
</dbReference>
<protein>
    <submittedName>
        <fullName evidence="3">Acetyl-CoA carboxylase biotin carboxyl carrier protein</fullName>
    </submittedName>
</protein>
<reference evidence="3 4" key="1">
    <citation type="submission" date="2018-07" db="EMBL/GenBank/DDBJ databases">
        <title>Genomic Encyclopedia of Type Strains, Phase IV (KMG-IV): sequencing the most valuable type-strain genomes for metagenomic binning, comparative biology and taxonomic classification.</title>
        <authorList>
            <person name="Goeker M."/>
        </authorList>
    </citation>
    <scope>NUCLEOTIDE SEQUENCE [LARGE SCALE GENOMIC DNA]</scope>
    <source>
        <strain evidence="3 4">DSM 21634</strain>
    </source>
</reference>
<dbReference type="InterPro" id="IPR000089">
    <property type="entry name" value="Biotin_lipoyl"/>
</dbReference>
<gene>
    <name evidence="3" type="ORF">DES41_102314</name>
</gene>
<organism evidence="3 4">
    <name type="scientific">Pseudorhodoferax soli</name>
    <dbReference type="NCBI Taxonomy" id="545864"/>
    <lineage>
        <taxon>Bacteria</taxon>
        <taxon>Pseudomonadati</taxon>
        <taxon>Pseudomonadota</taxon>
        <taxon>Betaproteobacteria</taxon>
        <taxon>Burkholderiales</taxon>
        <taxon>Comamonadaceae</taxon>
    </lineage>
</organism>
<evidence type="ECO:0000259" key="2">
    <source>
        <dbReference type="PROSITE" id="PS50968"/>
    </source>
</evidence>
<name>A0A368Y587_9BURK</name>
<keyword evidence="1" id="KW-0092">Biotin</keyword>
<comment type="caution">
    <text evidence="3">The sequence shown here is derived from an EMBL/GenBank/DDBJ whole genome shotgun (WGS) entry which is preliminary data.</text>
</comment>
<dbReference type="Proteomes" id="UP000252884">
    <property type="component" value="Unassembled WGS sequence"/>
</dbReference>
<dbReference type="AlphaFoldDB" id="A0A368Y587"/>
<keyword evidence="4" id="KW-1185">Reference proteome</keyword>
<evidence type="ECO:0000313" key="4">
    <source>
        <dbReference type="Proteomes" id="UP000252884"/>
    </source>
</evidence>
<accession>A0A368Y587</accession>
<dbReference type="PANTHER" id="PTHR45266">
    <property type="entry name" value="OXALOACETATE DECARBOXYLASE ALPHA CHAIN"/>
    <property type="match status" value="1"/>
</dbReference>
<feature type="domain" description="Lipoyl-binding" evidence="2">
    <location>
        <begin position="1"/>
        <end position="72"/>
    </location>
</feature>
<dbReference type="InterPro" id="IPR050709">
    <property type="entry name" value="Biotin_Carboxyl_Carrier/Decarb"/>
</dbReference>
<dbReference type="CDD" id="cd06850">
    <property type="entry name" value="biotinyl_domain"/>
    <property type="match status" value="1"/>
</dbReference>
<evidence type="ECO:0000256" key="1">
    <source>
        <dbReference type="ARBA" id="ARBA00023267"/>
    </source>
</evidence>
<dbReference type="PANTHER" id="PTHR45266:SF3">
    <property type="entry name" value="OXALOACETATE DECARBOXYLASE ALPHA CHAIN"/>
    <property type="match status" value="1"/>
</dbReference>
<dbReference type="InterPro" id="IPR011053">
    <property type="entry name" value="Single_hybrid_motif"/>
</dbReference>
<proteinExistence type="predicted"/>
<dbReference type="PROSITE" id="PS50968">
    <property type="entry name" value="BIOTINYL_LIPOYL"/>
    <property type="match status" value="1"/>
</dbReference>
<dbReference type="EMBL" id="QPJK01000002">
    <property type="protein sequence ID" value="RCW73997.1"/>
    <property type="molecule type" value="Genomic_DNA"/>
</dbReference>
<sequence>MGMHRIESPVTGKVWKLERQVGDQVAAGDTLLILESMKMEIPLDATATGVLKELLVGEGDEVQENQVLVVVAS</sequence>
<dbReference type="Gene3D" id="2.40.50.100">
    <property type="match status" value="1"/>
</dbReference>
<dbReference type="RefSeq" id="WP_245965621.1">
    <property type="nucleotide sequence ID" value="NZ_QPJK01000002.1"/>
</dbReference>
<evidence type="ECO:0000313" key="3">
    <source>
        <dbReference type="EMBL" id="RCW73997.1"/>
    </source>
</evidence>